<dbReference type="Gene3D" id="3.40.1280.10">
    <property type="match status" value="1"/>
</dbReference>
<dbReference type="PANTHER" id="PTHR43191">
    <property type="entry name" value="RRNA METHYLTRANSFERASE 3"/>
    <property type="match status" value="1"/>
</dbReference>
<proteinExistence type="predicted"/>
<dbReference type="InterPro" id="IPR001537">
    <property type="entry name" value="SpoU_MeTrfase"/>
</dbReference>
<keyword evidence="5" id="KW-1185">Reference proteome</keyword>
<name>A0A975GYW6_9CAUL</name>
<protein>
    <submittedName>
        <fullName evidence="4">RNA methyltransferase</fullName>
    </submittedName>
</protein>
<dbReference type="Pfam" id="PF00588">
    <property type="entry name" value="SpoU_methylase"/>
    <property type="match status" value="1"/>
</dbReference>
<keyword evidence="1 4" id="KW-0489">Methyltransferase</keyword>
<dbReference type="AlphaFoldDB" id="A0A975GYW6"/>
<dbReference type="GO" id="GO:0006396">
    <property type="term" value="P:RNA processing"/>
    <property type="evidence" value="ECO:0007669"/>
    <property type="project" value="InterPro"/>
</dbReference>
<dbReference type="GO" id="GO:0008173">
    <property type="term" value="F:RNA methyltransferase activity"/>
    <property type="evidence" value="ECO:0007669"/>
    <property type="project" value="InterPro"/>
</dbReference>
<keyword evidence="2" id="KW-0808">Transferase</keyword>
<organism evidence="4 5">
    <name type="scientific">Brevundimonas goettingensis</name>
    <dbReference type="NCBI Taxonomy" id="2774190"/>
    <lineage>
        <taxon>Bacteria</taxon>
        <taxon>Pseudomonadati</taxon>
        <taxon>Pseudomonadota</taxon>
        <taxon>Alphaproteobacteria</taxon>
        <taxon>Caulobacterales</taxon>
        <taxon>Caulobacteraceae</taxon>
        <taxon>Brevundimonas</taxon>
    </lineage>
</organism>
<dbReference type="PANTHER" id="PTHR43191:SF12">
    <property type="entry name" value="RRNA METHYLASE"/>
    <property type="match status" value="1"/>
</dbReference>
<dbReference type="CDD" id="cd18095">
    <property type="entry name" value="SpoU-like_rRNA-MTase"/>
    <property type="match status" value="1"/>
</dbReference>
<accession>A0A975GYW6</accession>
<dbReference type="RefSeq" id="WP_207871374.1">
    <property type="nucleotide sequence ID" value="NZ_CP062222.1"/>
</dbReference>
<evidence type="ECO:0000256" key="1">
    <source>
        <dbReference type="ARBA" id="ARBA00022603"/>
    </source>
</evidence>
<reference evidence="4" key="1">
    <citation type="submission" date="2020-09" db="EMBL/GenBank/DDBJ databases">
        <title>Brevundimonas sp. LVF2 isolated from a puddle in Goettingen, Germany.</title>
        <authorList>
            <person name="Friedrich I."/>
            <person name="Klassen A."/>
            <person name="Hannes N."/>
            <person name="Schneider D."/>
            <person name="Hertel R."/>
            <person name="Daniel R."/>
        </authorList>
    </citation>
    <scope>NUCLEOTIDE SEQUENCE</scope>
    <source>
        <strain evidence="4">LVF2</strain>
    </source>
</reference>
<dbReference type="Gene3D" id="3.30.1330.30">
    <property type="match status" value="1"/>
</dbReference>
<evidence type="ECO:0000256" key="2">
    <source>
        <dbReference type="ARBA" id="ARBA00022679"/>
    </source>
</evidence>
<evidence type="ECO:0000313" key="4">
    <source>
        <dbReference type="EMBL" id="QTC92035.1"/>
    </source>
</evidence>
<dbReference type="InterPro" id="IPR029026">
    <property type="entry name" value="tRNA_m1G_MTases_N"/>
</dbReference>
<dbReference type="InterPro" id="IPR029064">
    <property type="entry name" value="Ribosomal_eL30-like_sf"/>
</dbReference>
<dbReference type="GO" id="GO:0032259">
    <property type="term" value="P:methylation"/>
    <property type="evidence" value="ECO:0007669"/>
    <property type="project" value="UniProtKB-KW"/>
</dbReference>
<dbReference type="InterPro" id="IPR029028">
    <property type="entry name" value="Alpha/beta_knot_MTases"/>
</dbReference>
<gene>
    <name evidence="4" type="ORF">IFJ75_03720</name>
</gene>
<sequence length="289" mass="30242">MRIISIDAADDPRIAAYRDIRERDLTGREGLFIAEGEVVLRNLVSSAGLCRPRSMLIADKRIAALEPIIAAAPADMPVYSVGQAVLDSVAGFPLHRGILALGEKPEPEEASAVLDRLGEDAVVVAAEGIGNHDNIGGIFRNAAAFGAGAVLLDDRCGDPFYRKSIRVSVGAVLRVPCPRPLPLADLVETLKAARFEVIALTPSATEPLAALRPGGRRALLLGSEGPGLPQGIIDRCRPVGIAMAGDFDSLNVAATSAIALHQLTRASGLRTDGEFSPRGIGGEAIAPIR</sequence>
<dbReference type="GO" id="GO:0003723">
    <property type="term" value="F:RNA binding"/>
    <property type="evidence" value="ECO:0007669"/>
    <property type="project" value="InterPro"/>
</dbReference>
<feature type="domain" description="tRNA/rRNA methyltransferase SpoU type" evidence="3">
    <location>
        <begin position="122"/>
        <end position="261"/>
    </location>
</feature>
<dbReference type="SUPFAM" id="SSF55315">
    <property type="entry name" value="L30e-like"/>
    <property type="match status" value="1"/>
</dbReference>
<evidence type="ECO:0000313" key="5">
    <source>
        <dbReference type="Proteomes" id="UP000663918"/>
    </source>
</evidence>
<evidence type="ECO:0000259" key="3">
    <source>
        <dbReference type="Pfam" id="PF00588"/>
    </source>
</evidence>
<dbReference type="InterPro" id="IPR051259">
    <property type="entry name" value="rRNA_Methyltransferase"/>
</dbReference>
<dbReference type="EMBL" id="CP062222">
    <property type="protein sequence ID" value="QTC92035.1"/>
    <property type="molecule type" value="Genomic_DNA"/>
</dbReference>
<dbReference type="SUPFAM" id="SSF75217">
    <property type="entry name" value="alpha/beta knot"/>
    <property type="match status" value="1"/>
</dbReference>
<dbReference type="KEGG" id="bgoe:IFJ75_03720"/>
<dbReference type="Proteomes" id="UP000663918">
    <property type="component" value="Chromosome"/>
</dbReference>